<evidence type="ECO:0000256" key="1">
    <source>
        <dbReference type="ARBA" id="ARBA00008918"/>
    </source>
</evidence>
<protein>
    <recommendedName>
        <fullName evidence="2">Coenzyme Q-binding protein COQ10 START domain-containing protein</fullName>
    </recommendedName>
</protein>
<dbReference type="OrthoDB" id="9793552at2"/>
<keyword evidence="4" id="KW-1185">Reference proteome</keyword>
<gene>
    <name evidence="3" type="ORF">BSF38_02064</name>
</gene>
<dbReference type="InterPro" id="IPR023393">
    <property type="entry name" value="START-like_dom_sf"/>
</dbReference>
<accession>A0A1U7CNV2</accession>
<dbReference type="KEGG" id="pbor:BSF38_02064"/>
<dbReference type="STRING" id="1387353.BSF38_02064"/>
<dbReference type="RefSeq" id="WP_076350737.1">
    <property type="nucleotide sequence ID" value="NZ_CP019082.1"/>
</dbReference>
<name>A0A1U7CNV2_9BACT</name>
<feature type="domain" description="Coenzyme Q-binding protein COQ10 START" evidence="2">
    <location>
        <begin position="11"/>
        <end position="133"/>
    </location>
</feature>
<dbReference type="Gene3D" id="3.30.530.20">
    <property type="match status" value="1"/>
</dbReference>
<dbReference type="InterPro" id="IPR005031">
    <property type="entry name" value="COQ10_START"/>
</dbReference>
<dbReference type="SUPFAM" id="SSF55961">
    <property type="entry name" value="Bet v1-like"/>
    <property type="match status" value="1"/>
</dbReference>
<dbReference type="Pfam" id="PF03364">
    <property type="entry name" value="Polyketide_cyc"/>
    <property type="match status" value="1"/>
</dbReference>
<evidence type="ECO:0000313" key="4">
    <source>
        <dbReference type="Proteomes" id="UP000186309"/>
    </source>
</evidence>
<evidence type="ECO:0000259" key="2">
    <source>
        <dbReference type="Pfam" id="PF03364"/>
    </source>
</evidence>
<sequence length="158" mass="18411">MQHFIKESRIASPPSTVFEFHESPGALERLIPPWEQVEVVEAPRSLRPGARAVLRTKLGPFRLDWIAEHTEYARDRLFVDRQVKGPFSFWRHRHCFEDDGEGRTILRDEVEYRLPFGALGELVAGRFIRSRIQRTFDYRHEVTRQACEPAASPKGVQL</sequence>
<dbReference type="CDD" id="cd07820">
    <property type="entry name" value="SRPBCC_3"/>
    <property type="match status" value="1"/>
</dbReference>
<comment type="similarity">
    <text evidence="1">Belongs to the ribosome association toxin RatA family.</text>
</comment>
<dbReference type="EMBL" id="CP019082">
    <property type="protein sequence ID" value="APW60589.1"/>
    <property type="molecule type" value="Genomic_DNA"/>
</dbReference>
<organism evidence="3 4">
    <name type="scientific">Paludisphaera borealis</name>
    <dbReference type="NCBI Taxonomy" id="1387353"/>
    <lineage>
        <taxon>Bacteria</taxon>
        <taxon>Pseudomonadati</taxon>
        <taxon>Planctomycetota</taxon>
        <taxon>Planctomycetia</taxon>
        <taxon>Isosphaerales</taxon>
        <taxon>Isosphaeraceae</taxon>
        <taxon>Paludisphaera</taxon>
    </lineage>
</organism>
<reference evidence="4" key="1">
    <citation type="submission" date="2016-12" db="EMBL/GenBank/DDBJ databases">
        <title>Comparative genomics of four Isosphaeraceae planctomycetes: a common pool of plasmids and glycoside hydrolase genes.</title>
        <authorList>
            <person name="Ivanova A."/>
        </authorList>
    </citation>
    <scope>NUCLEOTIDE SEQUENCE [LARGE SCALE GENOMIC DNA]</scope>
    <source>
        <strain evidence="4">PX4</strain>
    </source>
</reference>
<dbReference type="AlphaFoldDB" id="A0A1U7CNV2"/>
<evidence type="ECO:0000313" key="3">
    <source>
        <dbReference type="EMBL" id="APW60589.1"/>
    </source>
</evidence>
<proteinExistence type="inferred from homology"/>
<dbReference type="Proteomes" id="UP000186309">
    <property type="component" value="Chromosome"/>
</dbReference>